<name>A0ABQ3B767_9GAMM</name>
<dbReference type="RefSeq" id="WP_189419753.1">
    <property type="nucleotide sequence ID" value="NZ_BMYZ01000003.1"/>
</dbReference>
<feature type="transmembrane region" description="Helical" evidence="1">
    <location>
        <begin position="247"/>
        <end position="273"/>
    </location>
</feature>
<keyword evidence="1" id="KW-1133">Transmembrane helix</keyword>
<feature type="transmembrane region" description="Helical" evidence="1">
    <location>
        <begin position="88"/>
        <end position="110"/>
    </location>
</feature>
<proteinExistence type="predicted"/>
<dbReference type="EMBL" id="BMYZ01000003">
    <property type="protein sequence ID" value="GGY81810.1"/>
    <property type="molecule type" value="Genomic_DNA"/>
</dbReference>
<dbReference type="Proteomes" id="UP000619761">
    <property type="component" value="Unassembled WGS sequence"/>
</dbReference>
<feature type="transmembrane region" description="Helical" evidence="1">
    <location>
        <begin position="212"/>
        <end position="235"/>
    </location>
</feature>
<comment type="caution">
    <text evidence="2">The sequence shown here is derived from an EMBL/GenBank/DDBJ whole genome shotgun (WGS) entry which is preliminary data.</text>
</comment>
<keyword evidence="1" id="KW-0472">Membrane</keyword>
<reference evidence="3" key="1">
    <citation type="journal article" date="2019" name="Int. J. Syst. Evol. Microbiol.">
        <title>The Global Catalogue of Microorganisms (GCM) 10K type strain sequencing project: providing services to taxonomists for standard genome sequencing and annotation.</title>
        <authorList>
            <consortium name="The Broad Institute Genomics Platform"/>
            <consortium name="The Broad Institute Genome Sequencing Center for Infectious Disease"/>
            <person name="Wu L."/>
            <person name="Ma J."/>
        </authorList>
    </citation>
    <scope>NUCLEOTIDE SEQUENCE [LARGE SCALE GENOMIC DNA]</scope>
    <source>
        <strain evidence="3">KCTC 32239</strain>
    </source>
</reference>
<sequence>MKSYLEKVITELPGYLSQFISCLLHPKRFVTEKLAATDASPAFEKSVAFIVTSFLISLFLSYALPEVTSPLKVLPANENEFIRTGSEALLMLFYLVGACAIAMGFLKLFGKLADPHIFFTLVFYFCGCSLVLLVFANAISNIAMADPFFAKAWIESEKFTKAFMPQIHSQFCSIDLKTGNFSAVQDVVEKSPEFKSQQEIYLAAMQRTLPKIAFVMQAFVALVALLWLLKAWFSYTTAAGVGTGKSIAIIVLTAVAVFVVSLLVSMINAGILVSSIMRNCPT</sequence>
<evidence type="ECO:0000313" key="2">
    <source>
        <dbReference type="EMBL" id="GGY81810.1"/>
    </source>
</evidence>
<evidence type="ECO:0000313" key="3">
    <source>
        <dbReference type="Proteomes" id="UP000619761"/>
    </source>
</evidence>
<protein>
    <recommendedName>
        <fullName evidence="4">Yip1 domain-containing protein</fullName>
    </recommendedName>
</protein>
<feature type="transmembrane region" description="Helical" evidence="1">
    <location>
        <begin position="47"/>
        <end position="67"/>
    </location>
</feature>
<accession>A0ABQ3B767</accession>
<organism evidence="2 3">
    <name type="scientific">Cellvibrio zantedeschiae</name>
    <dbReference type="NCBI Taxonomy" id="1237077"/>
    <lineage>
        <taxon>Bacteria</taxon>
        <taxon>Pseudomonadati</taxon>
        <taxon>Pseudomonadota</taxon>
        <taxon>Gammaproteobacteria</taxon>
        <taxon>Cellvibrionales</taxon>
        <taxon>Cellvibrionaceae</taxon>
        <taxon>Cellvibrio</taxon>
    </lineage>
</organism>
<feature type="transmembrane region" description="Helical" evidence="1">
    <location>
        <begin position="116"/>
        <end position="139"/>
    </location>
</feature>
<keyword evidence="1" id="KW-0812">Transmembrane</keyword>
<gene>
    <name evidence="2" type="ORF">GCM10011613_28140</name>
</gene>
<evidence type="ECO:0000256" key="1">
    <source>
        <dbReference type="SAM" id="Phobius"/>
    </source>
</evidence>
<keyword evidence="3" id="KW-1185">Reference proteome</keyword>
<evidence type="ECO:0008006" key="4">
    <source>
        <dbReference type="Google" id="ProtNLM"/>
    </source>
</evidence>